<evidence type="ECO:0000313" key="3">
    <source>
        <dbReference type="Proteomes" id="UP000237968"/>
    </source>
</evidence>
<dbReference type="RefSeq" id="WP_106393172.1">
    <property type="nucleotide sequence ID" value="NZ_PVNK01000169.1"/>
</dbReference>
<accession>A0A2S9XS21</accession>
<organism evidence="2 3">
    <name type="scientific">Enhygromyxa salina</name>
    <dbReference type="NCBI Taxonomy" id="215803"/>
    <lineage>
        <taxon>Bacteria</taxon>
        <taxon>Pseudomonadati</taxon>
        <taxon>Myxococcota</taxon>
        <taxon>Polyangia</taxon>
        <taxon>Nannocystales</taxon>
        <taxon>Nannocystaceae</taxon>
        <taxon>Enhygromyxa</taxon>
    </lineage>
</organism>
<dbReference type="EMBL" id="PVNK01000169">
    <property type="protein sequence ID" value="PRP95501.1"/>
    <property type="molecule type" value="Genomic_DNA"/>
</dbReference>
<reference evidence="2 3" key="1">
    <citation type="submission" date="2018-03" db="EMBL/GenBank/DDBJ databases">
        <title>Draft Genome Sequences of the Obligatory Marine Myxobacteria Enhygromyxa salina SWB005.</title>
        <authorList>
            <person name="Poehlein A."/>
            <person name="Moghaddam J.A."/>
            <person name="Harms H."/>
            <person name="Alanjari M."/>
            <person name="Koenig G.M."/>
            <person name="Daniel R."/>
            <person name="Schaeberle T.F."/>
        </authorList>
    </citation>
    <scope>NUCLEOTIDE SEQUENCE [LARGE SCALE GENOMIC DNA]</scope>
    <source>
        <strain evidence="2 3">SWB005</strain>
    </source>
</reference>
<dbReference type="SUPFAM" id="SSF47413">
    <property type="entry name" value="lambda repressor-like DNA-binding domains"/>
    <property type="match status" value="1"/>
</dbReference>
<dbReference type="OrthoDB" id="9810578at2"/>
<evidence type="ECO:0000259" key="1">
    <source>
        <dbReference type="PROSITE" id="PS50943"/>
    </source>
</evidence>
<evidence type="ECO:0000313" key="2">
    <source>
        <dbReference type="EMBL" id="PRP95501.1"/>
    </source>
</evidence>
<dbReference type="CDD" id="cd00093">
    <property type="entry name" value="HTH_XRE"/>
    <property type="match status" value="1"/>
</dbReference>
<dbReference type="InterPro" id="IPR010982">
    <property type="entry name" value="Lambda_DNA-bd_dom_sf"/>
</dbReference>
<dbReference type="InterPro" id="IPR001387">
    <property type="entry name" value="Cro/C1-type_HTH"/>
</dbReference>
<dbReference type="AlphaFoldDB" id="A0A2S9XS21"/>
<comment type="caution">
    <text evidence="2">The sequence shown here is derived from an EMBL/GenBank/DDBJ whole genome shotgun (WGS) entry which is preliminary data.</text>
</comment>
<dbReference type="Proteomes" id="UP000237968">
    <property type="component" value="Unassembled WGS sequence"/>
</dbReference>
<sequence length="76" mass="8612">MNHLHAHELLTLNLRRLTEQSYTPLTVVADRAGIDRRELFAVLAGEQEADLDWLFKLADGLGVRASELVRDPDDDK</sequence>
<protein>
    <recommendedName>
        <fullName evidence="1">HTH cro/C1-type domain-containing protein</fullName>
    </recommendedName>
</protein>
<gene>
    <name evidence="2" type="ORF">ENSA5_38540</name>
</gene>
<dbReference type="PROSITE" id="PS50943">
    <property type="entry name" value="HTH_CROC1"/>
    <property type="match status" value="1"/>
</dbReference>
<feature type="domain" description="HTH cro/C1-type" evidence="1">
    <location>
        <begin position="28"/>
        <end position="68"/>
    </location>
</feature>
<dbReference type="GO" id="GO:0003677">
    <property type="term" value="F:DNA binding"/>
    <property type="evidence" value="ECO:0007669"/>
    <property type="project" value="InterPro"/>
</dbReference>
<dbReference type="Gene3D" id="1.10.260.40">
    <property type="entry name" value="lambda repressor-like DNA-binding domains"/>
    <property type="match status" value="1"/>
</dbReference>
<keyword evidence="3" id="KW-1185">Reference proteome</keyword>
<name>A0A2S9XS21_9BACT</name>
<proteinExistence type="predicted"/>